<reference evidence="2" key="1">
    <citation type="submission" date="2024-05" db="EMBL/GenBank/DDBJ databases">
        <authorList>
            <person name="Luo Y.-C."/>
            <person name="Nicholds J."/>
            <person name="Mortimer T."/>
            <person name="Maboni G."/>
        </authorList>
    </citation>
    <scope>NUCLEOTIDE SEQUENCE</scope>
    <source>
        <strain evidence="2">151108</strain>
    </source>
</reference>
<gene>
    <name evidence="2" type="ORF">ABRZ09_11975</name>
</gene>
<name>A0AB39D4Y9_9BURK</name>
<dbReference type="Pfam" id="PF13643">
    <property type="entry name" value="DUF4145"/>
    <property type="match status" value="1"/>
</dbReference>
<evidence type="ECO:0000313" key="2">
    <source>
        <dbReference type="EMBL" id="XDJ49932.1"/>
    </source>
</evidence>
<dbReference type="RefSeq" id="WP_368646842.1">
    <property type="nucleotide sequence ID" value="NZ_CP158255.1"/>
</dbReference>
<dbReference type="InterPro" id="IPR025285">
    <property type="entry name" value="DUF4145"/>
</dbReference>
<proteinExistence type="predicted"/>
<protein>
    <submittedName>
        <fullName evidence="2">DUF4145 domain-containing protein</fullName>
    </submittedName>
</protein>
<organism evidence="2">
    <name type="scientific">Castellaniella ginsengisoli</name>
    <dbReference type="NCBI Taxonomy" id="546114"/>
    <lineage>
        <taxon>Bacteria</taxon>
        <taxon>Pseudomonadati</taxon>
        <taxon>Pseudomonadota</taxon>
        <taxon>Betaproteobacteria</taxon>
        <taxon>Burkholderiales</taxon>
        <taxon>Alcaligenaceae</taxon>
        <taxon>Castellaniella</taxon>
    </lineage>
</organism>
<evidence type="ECO:0000259" key="1">
    <source>
        <dbReference type="Pfam" id="PF13643"/>
    </source>
</evidence>
<dbReference type="AlphaFoldDB" id="A0AB39D4Y9"/>
<feature type="domain" description="DUF4145" evidence="1">
    <location>
        <begin position="113"/>
        <end position="200"/>
    </location>
</feature>
<sequence>MSALSEIEGYCPNCKADKWSWIKAQHETHGDEHGMWWHTTYRVLECKTCTTAFVQREEVCSEDVDHWYDDYGKPRSEYNKQFEYFPPKPKWPRPEWIGAVAERDTDLANLFHELYAALDDDLSVLAAIGIRTVLDRVTEILGIDPAMRFEEKISSLVDQRILTPQHREDLDLLIDAGSAAAHRGWTPSERELKHLLGFLEAFTYKALFDLPSLQHLRNHIPPKPKRQRKTP</sequence>
<accession>A0AB39D4Y9</accession>
<dbReference type="EMBL" id="CP158255">
    <property type="protein sequence ID" value="XDJ49932.1"/>
    <property type="molecule type" value="Genomic_DNA"/>
</dbReference>